<sequence length="166" mass="16934">MAYVTVESGIGGWDVTHLQATLGLATGTAAQLSALFWISFTVGRLISALLALRVPLARLVTAALLLAAGSLTLATVPSLAVVAYALTGLFLAPVFTTGLVWMTRALPGGQAPTLVFAGAFLGPVLAAPMIGTLWDAFGPTAIPLSLLGITVLALALLAGLRLKLRT</sequence>
<keyword evidence="3 4" id="KW-0472">Membrane</keyword>
<reference evidence="6 7" key="1">
    <citation type="submission" date="2019-06" db="EMBL/GenBank/DDBJ databases">
        <title>Genome sequence of Deinococcus radiopugnans ATCC 19172.</title>
        <authorList>
            <person name="Maclea K.S."/>
            <person name="Maynard C.R."/>
        </authorList>
    </citation>
    <scope>NUCLEOTIDE SEQUENCE [LARGE SCALE GENOMIC DNA]</scope>
    <source>
        <strain evidence="6 7">ATCC 19172</strain>
    </source>
</reference>
<organism evidence="6 7">
    <name type="scientific">Deinococcus radiopugnans ATCC 19172</name>
    <dbReference type="NCBI Taxonomy" id="585398"/>
    <lineage>
        <taxon>Bacteria</taxon>
        <taxon>Thermotogati</taxon>
        <taxon>Deinococcota</taxon>
        <taxon>Deinococci</taxon>
        <taxon>Deinococcales</taxon>
        <taxon>Deinococcaceae</taxon>
        <taxon>Deinococcus</taxon>
    </lineage>
</organism>
<evidence type="ECO:0000313" key="8">
    <source>
        <dbReference type="Proteomes" id="UP000629870"/>
    </source>
</evidence>
<keyword evidence="8" id="KW-1185">Reference proteome</keyword>
<dbReference type="Proteomes" id="UP000629870">
    <property type="component" value="Unassembled WGS sequence"/>
</dbReference>
<gene>
    <name evidence="6" type="ORF">FHR04_12095</name>
    <name evidence="5" type="ORF">HNQ04_002398</name>
</gene>
<dbReference type="InterPro" id="IPR036259">
    <property type="entry name" value="MFS_trans_sf"/>
</dbReference>
<dbReference type="AlphaFoldDB" id="A0A5C4Y5F9"/>
<dbReference type="Proteomes" id="UP000313988">
    <property type="component" value="Unassembled WGS sequence"/>
</dbReference>
<evidence type="ECO:0000256" key="2">
    <source>
        <dbReference type="ARBA" id="ARBA00022989"/>
    </source>
</evidence>
<keyword evidence="2 4" id="KW-1133">Transmembrane helix</keyword>
<feature type="transmembrane region" description="Helical" evidence="4">
    <location>
        <begin position="114"/>
        <end position="134"/>
    </location>
</feature>
<evidence type="ECO:0000256" key="1">
    <source>
        <dbReference type="ARBA" id="ARBA00022692"/>
    </source>
</evidence>
<dbReference type="Gene3D" id="1.20.1250.20">
    <property type="entry name" value="MFS general substrate transporter like domains"/>
    <property type="match status" value="1"/>
</dbReference>
<protein>
    <submittedName>
        <fullName evidence="5">Fucose permease</fullName>
    </submittedName>
</protein>
<dbReference type="PANTHER" id="PTHR23121:SF9">
    <property type="entry name" value="SODIUM-DEPENDENT GLUCOSE TRANSPORTER 1"/>
    <property type="match status" value="1"/>
</dbReference>
<dbReference type="PANTHER" id="PTHR23121">
    <property type="entry name" value="SODIUM-DEPENDENT GLUCOSE TRANSPORTER 1"/>
    <property type="match status" value="1"/>
</dbReference>
<evidence type="ECO:0000256" key="4">
    <source>
        <dbReference type="SAM" id="Phobius"/>
    </source>
</evidence>
<feature type="transmembrane region" description="Helical" evidence="4">
    <location>
        <begin position="59"/>
        <end position="76"/>
    </location>
</feature>
<keyword evidence="1 4" id="KW-0812">Transmembrane</keyword>
<evidence type="ECO:0000256" key="3">
    <source>
        <dbReference type="ARBA" id="ARBA00023136"/>
    </source>
</evidence>
<dbReference type="RefSeq" id="WP_139403652.1">
    <property type="nucleotide sequence ID" value="NZ_JACHEW010000011.1"/>
</dbReference>
<proteinExistence type="predicted"/>
<feature type="transmembrane region" description="Helical" evidence="4">
    <location>
        <begin position="140"/>
        <end position="160"/>
    </location>
</feature>
<name>A0A5C4Y5F9_9DEIO</name>
<evidence type="ECO:0000313" key="5">
    <source>
        <dbReference type="EMBL" id="MBB6017136.1"/>
    </source>
</evidence>
<evidence type="ECO:0000313" key="7">
    <source>
        <dbReference type="Proteomes" id="UP000313988"/>
    </source>
</evidence>
<dbReference type="OrthoDB" id="69827at2"/>
<dbReference type="SUPFAM" id="SSF103473">
    <property type="entry name" value="MFS general substrate transporter"/>
    <property type="match status" value="1"/>
</dbReference>
<feature type="transmembrane region" description="Helical" evidence="4">
    <location>
        <begin position="82"/>
        <end position="102"/>
    </location>
</feature>
<dbReference type="EMBL" id="VDMO01000012">
    <property type="protein sequence ID" value="TNM70638.1"/>
    <property type="molecule type" value="Genomic_DNA"/>
</dbReference>
<evidence type="ECO:0000313" key="6">
    <source>
        <dbReference type="EMBL" id="TNM70638.1"/>
    </source>
</evidence>
<accession>A0A5C4Y5F9</accession>
<reference evidence="5 8" key="2">
    <citation type="submission" date="2020-08" db="EMBL/GenBank/DDBJ databases">
        <title>Genomic Encyclopedia of Type Strains, Phase IV (KMG-IV): sequencing the most valuable type-strain genomes for metagenomic binning, comparative biology and taxonomic classification.</title>
        <authorList>
            <person name="Goeker M."/>
        </authorList>
    </citation>
    <scope>NUCLEOTIDE SEQUENCE [LARGE SCALE GENOMIC DNA]</scope>
    <source>
        <strain evidence="5 8">DSM 12027</strain>
    </source>
</reference>
<comment type="caution">
    <text evidence="6">The sequence shown here is derived from an EMBL/GenBank/DDBJ whole genome shotgun (WGS) entry which is preliminary data.</text>
</comment>
<dbReference type="EMBL" id="JACHEW010000011">
    <property type="protein sequence ID" value="MBB6017136.1"/>
    <property type="molecule type" value="Genomic_DNA"/>
</dbReference>